<comment type="caution">
    <text evidence="3">The sequence shown here is derived from an EMBL/GenBank/DDBJ whole genome shotgun (WGS) entry which is preliminary data.</text>
</comment>
<dbReference type="SUPFAM" id="SSF54695">
    <property type="entry name" value="POZ domain"/>
    <property type="match status" value="1"/>
</dbReference>
<dbReference type="SUPFAM" id="SSF49599">
    <property type="entry name" value="TRAF domain-like"/>
    <property type="match status" value="1"/>
</dbReference>
<dbReference type="Gene3D" id="3.30.710.10">
    <property type="entry name" value="Potassium Channel Kv1.1, Chain A"/>
    <property type="match status" value="1"/>
</dbReference>
<dbReference type="Pfam" id="PF00651">
    <property type="entry name" value="BTB"/>
    <property type="match status" value="1"/>
</dbReference>
<feature type="domain" description="MATH" evidence="2">
    <location>
        <begin position="352"/>
        <end position="479"/>
    </location>
</feature>
<dbReference type="InterPro" id="IPR056184">
    <property type="entry name" value="TRAF_BTBD17"/>
</dbReference>
<gene>
    <name evidence="3" type="ORF">HOLleu_09137</name>
</gene>
<dbReference type="PROSITE" id="PS50097">
    <property type="entry name" value="BTB"/>
    <property type="match status" value="1"/>
</dbReference>
<dbReference type="Gene3D" id="2.60.210.10">
    <property type="entry name" value="Apoptosis, Tumor Necrosis Factor Receptor Associated Protein 2, Chain A"/>
    <property type="match status" value="1"/>
</dbReference>
<dbReference type="PROSITE" id="PS50144">
    <property type="entry name" value="MATH"/>
    <property type="match status" value="1"/>
</dbReference>
<organism evidence="3 4">
    <name type="scientific">Holothuria leucospilota</name>
    <name type="common">Black long sea cucumber</name>
    <name type="synonym">Mertensiothuria leucospilota</name>
    <dbReference type="NCBI Taxonomy" id="206669"/>
    <lineage>
        <taxon>Eukaryota</taxon>
        <taxon>Metazoa</taxon>
        <taxon>Echinodermata</taxon>
        <taxon>Eleutherozoa</taxon>
        <taxon>Echinozoa</taxon>
        <taxon>Holothuroidea</taxon>
        <taxon>Aspidochirotacea</taxon>
        <taxon>Aspidochirotida</taxon>
        <taxon>Holothuriidae</taxon>
        <taxon>Holothuria</taxon>
    </lineage>
</organism>
<dbReference type="PANTHER" id="PTHR24410:SF47">
    <property type="entry name" value="BTB DOMAIN-CONTAINING PROTEIN"/>
    <property type="match status" value="1"/>
</dbReference>
<dbReference type="InterPro" id="IPR011333">
    <property type="entry name" value="SKP1/BTB/POZ_sf"/>
</dbReference>
<dbReference type="EMBL" id="JAIZAY010000003">
    <property type="protein sequence ID" value="KAJ8045994.1"/>
    <property type="molecule type" value="Genomic_DNA"/>
</dbReference>
<dbReference type="OrthoDB" id="2359033at2759"/>
<reference evidence="3" key="1">
    <citation type="submission" date="2021-10" db="EMBL/GenBank/DDBJ databases">
        <title>Tropical sea cucumber genome reveals ecological adaptation and Cuvierian tubules defense mechanism.</title>
        <authorList>
            <person name="Chen T."/>
        </authorList>
    </citation>
    <scope>NUCLEOTIDE SEQUENCE</scope>
    <source>
        <strain evidence="3">Nanhai2018</strain>
        <tissue evidence="3">Muscle</tissue>
    </source>
</reference>
<dbReference type="CDD" id="cd00121">
    <property type="entry name" value="MATH"/>
    <property type="match status" value="1"/>
</dbReference>
<keyword evidence="4" id="KW-1185">Reference proteome</keyword>
<dbReference type="PANTHER" id="PTHR24410">
    <property type="entry name" value="HL07962P-RELATED"/>
    <property type="match status" value="1"/>
</dbReference>
<evidence type="ECO:0000259" key="2">
    <source>
        <dbReference type="PROSITE" id="PS50144"/>
    </source>
</evidence>
<proteinExistence type="predicted"/>
<dbReference type="InterPro" id="IPR000210">
    <property type="entry name" value="BTB/POZ_dom"/>
</dbReference>
<dbReference type="InterPro" id="IPR008974">
    <property type="entry name" value="TRAF-like"/>
</dbReference>
<dbReference type="Pfam" id="PF23651">
    <property type="entry name" value="TRAF_BTBD17"/>
    <property type="match status" value="1"/>
</dbReference>
<protein>
    <submittedName>
        <fullName evidence="3">BTB/POZ domain-containing protein 17</fullName>
    </submittedName>
</protein>
<dbReference type="InterPro" id="IPR002083">
    <property type="entry name" value="MATH/TRAF_dom"/>
</dbReference>
<dbReference type="AlphaFoldDB" id="A0A9Q1CK87"/>
<evidence type="ECO:0000313" key="3">
    <source>
        <dbReference type="EMBL" id="KAJ8045994.1"/>
    </source>
</evidence>
<dbReference type="InterPro" id="IPR011705">
    <property type="entry name" value="BACK"/>
</dbReference>
<feature type="domain" description="BTB" evidence="1">
    <location>
        <begin position="80"/>
        <end position="149"/>
    </location>
</feature>
<dbReference type="InterPro" id="IPR051481">
    <property type="entry name" value="BTB-POZ/Galectin-3-binding"/>
</dbReference>
<evidence type="ECO:0000259" key="1">
    <source>
        <dbReference type="PROSITE" id="PS50097"/>
    </source>
</evidence>
<dbReference type="Proteomes" id="UP001152320">
    <property type="component" value="Chromosome 3"/>
</dbReference>
<dbReference type="SMART" id="SM00875">
    <property type="entry name" value="BACK"/>
    <property type="match status" value="1"/>
</dbReference>
<name>A0A9Q1CK87_HOLLE</name>
<evidence type="ECO:0000313" key="4">
    <source>
        <dbReference type="Proteomes" id="UP001152320"/>
    </source>
</evidence>
<dbReference type="Pfam" id="PF07707">
    <property type="entry name" value="BACK"/>
    <property type="match status" value="1"/>
</dbReference>
<dbReference type="SMART" id="SM00225">
    <property type="entry name" value="BTB"/>
    <property type="match status" value="1"/>
</dbReference>
<accession>A0A9Q1CK87</accession>
<dbReference type="Gene3D" id="1.25.40.420">
    <property type="match status" value="1"/>
</dbReference>
<dbReference type="CDD" id="cd18292">
    <property type="entry name" value="BTB_POZ_BTBD17"/>
    <property type="match status" value="1"/>
</dbReference>
<sequence length="483" mass="55988">MMPAAGAPGGGVAAVGGVNDTPPLQAVFVNPANQPQPPILVSANQEDEDDSISSNGKDCFGNERQALKDLERFFNNPLMSDIKLKVDFETFHAHKLVLVRSSEVFERMFSSDWTDPTKQEVELVEEPECTDIFPEFLRYLYGCHIKLTLENTLPVLMLADKYNVIDLRQVCICFATQNIIPKLPLKDVFHIWYQYATKCYHQRLIRACIIALSPKADDIISQQDWSQEWIALDKHQLIQFLKSSDLAVRNELTLFRALLKWLESPKYPERAKNMEVLLKELVEYIRFPQMTAEQLEHLERLRVVEQYYNLFLPHLLQAYKYNALTLEARANCKDAFSPKFMLRNYTDLRWDKRIVLSEYSKFGKFLEVMPRFSTRSSSYPHTSWDWEVKIYPKGSSSNNEDFRVVLYSNVVLDQPRAVEYMVSLVNSDEILTTVTGKKNFTKSRYFTDTDIDKKVTVDQLMADGSQYLVDDNLILQIRIKPIQ</sequence>